<dbReference type="SUPFAM" id="SSF53067">
    <property type="entry name" value="Actin-like ATPase domain"/>
    <property type="match status" value="2"/>
</dbReference>
<evidence type="ECO:0000259" key="5">
    <source>
        <dbReference type="Pfam" id="PF01869"/>
    </source>
</evidence>
<dbReference type="GO" id="GO:0046872">
    <property type="term" value="F:metal ion binding"/>
    <property type="evidence" value="ECO:0007669"/>
    <property type="project" value="UniProtKB-KW"/>
</dbReference>
<dbReference type="Gene3D" id="3.30.420.40">
    <property type="match status" value="4"/>
</dbReference>
<comment type="cofactor">
    <cofactor evidence="1">
        <name>[4Fe-4S] cluster</name>
        <dbReference type="ChEBI" id="CHEBI:49883"/>
    </cofactor>
</comment>
<feature type="domain" description="DUF2229" evidence="6">
    <location>
        <begin position="672"/>
        <end position="882"/>
    </location>
</feature>
<dbReference type="Pfam" id="PF01869">
    <property type="entry name" value="BcrAD_BadFG"/>
    <property type="match status" value="2"/>
</dbReference>
<dbReference type="InterPro" id="IPR051805">
    <property type="entry name" value="Dehydratase_Activator_Redct"/>
</dbReference>
<dbReference type="PANTHER" id="PTHR32329:SF7">
    <property type="entry name" value="ACTIVATOR OF 2-HYDROXYACYL-COA-HYDRATASE"/>
    <property type="match status" value="1"/>
</dbReference>
<dbReference type="InterPro" id="IPR018709">
    <property type="entry name" value="CoA_activase_DUF2229"/>
</dbReference>
<reference evidence="7 8" key="1">
    <citation type="journal article" date="2013" name="Genome Announc.">
        <title>Draft Genome Sequence for Desulfovibrio africanus Strain PCS.</title>
        <authorList>
            <person name="Brown S.D."/>
            <person name="Utturkar S.M."/>
            <person name="Arkin A.P."/>
            <person name="Deutschbauer A.M."/>
            <person name="Elias D.A."/>
            <person name="Hazen T.C."/>
            <person name="Chakraborty R."/>
        </authorList>
    </citation>
    <scope>NUCLEOTIDE SEQUENCE [LARGE SCALE GENOMIC DNA]</scope>
    <source>
        <strain evidence="7 8">PCS</strain>
    </source>
</reference>
<dbReference type="GO" id="GO:0051536">
    <property type="term" value="F:iron-sulfur cluster binding"/>
    <property type="evidence" value="ECO:0007669"/>
    <property type="project" value="UniProtKB-KW"/>
</dbReference>
<evidence type="ECO:0000259" key="6">
    <source>
        <dbReference type="Pfam" id="PF09989"/>
    </source>
</evidence>
<feature type="domain" description="ATPase BadF/BadG/BcrA/BcrD type" evidence="5">
    <location>
        <begin position="4"/>
        <end position="249"/>
    </location>
</feature>
<sequence>MLAGIDAGSVSIKVALLDSQGAIVAGVYERHGGHPLERALDILDRLSADYPGLLAACTGSAGRRLATLIGCPHYNELAAFALSSARLLPGVRSVFEMGGEDSKLMLLDGHGSLKDFALNSVCAAGTGSFLDQQAERMRLSIEEFAALALQSENPPRIAGRCSVFAKSDMIHLQQIGSPLEDIVAGLCFSVARNFKGAIVRGRPVERPVAFMGGVALNRGVVRAFREVFDLAEDELVVPEHPTLMGAIGAGFKAQAEGAAKPMDLEVLRLALADNSYADPGQPPLLLDGDEFAARHLAPVQDTPAPASVSRLYMGIDVGSISTNLALMDEADNLVAKRYLRTASRPIEAVRQGLAEIEAELIEKYGTLPEIAGVGTTGSGRYMIADFFCADVVKNEITAQAKAAAHIDPSVDTIFEIGGQDSKYISLKDGIIVDFEMNKACAAGTGSFLEEQAEKLSIAIKDEFARLALGSDSPCRLGERCTVFMENSLQASLSRGAGRDDLLAGLAYSIVENYIGRVVAGRRIGERIFFQGGTAFNKAVVAAFEKYLGRQVTVPPDHDVTGAIGMALIAREHAQGKGPSRFGGFDMARRAYSLKSFPCKGCDNLCEINRVSIEGREDKLFYGGRCEKWDIRRQKEATVPDLFAFRHQALTGAHEARRELFEAEGKPAPRGRLGLPLVFFQHDSLPYYATLLWELGFEPVVSPEATPRIVGLGVEMVLADTCFPIKAAQGHIRWLKERGLDRIFLPSFVNLGRPGDAWPNSQGCPLTQSFPYQVRAAFPELTVIAPDVSLSWGEQHHLDRLRKALAPFGVRGNELRKAMARAKEAQERFHAAIQAKGREFLSTLNSRALVIMGRPYNAFDMGMNLEIPRKLASLDEPCIPMDFLPSEELAGEVAADWPHMYWRSGQRILTAARYVRGHPHLFPLFIGNFSCGPDSFILKYFEEELRGHPALHLEIDEHSADAGVITRLEAFLDSLTAMGHAKPGPVERKSRGVPRPTRSRDIVMHVPRMSDHALGLVAAFRYCGVDARIMEETDDEAVALARKFVTGKECYPCAVTTGDMLKICFTPGFDPNRQAFFMPSGTGPCRFGQYNVFQRMVLERAGFGQAKVYSPEQSETFYEELGVEGSDFARKSWQAIVAISLLQKCLHETRPLEAQAGQCDALYADYLPRVCMAVERGAELESVLADMRLDFEDVERTGESKPLIGIVGEIFVRSNPFSNEQLVQAVENLGGRAWLAPVDEWIYYVAAMAKRRAVRKRDVRHLLQLAIKDFVQKRISHRYEHIFDGFLETAPEPHVGEVMRLAAPYVHISFEGEAILSVGKAVDMCRQGAAGIINAMPFGCMPGTVTTALLHPVSERFGVPTISMPFDGSRSPSLGLTLETFMEQAQARQRGERGGRQAQA</sequence>
<name>M5PVS3_DESAF</name>
<dbReference type="Pfam" id="PF09989">
    <property type="entry name" value="DUF2229"/>
    <property type="match status" value="1"/>
</dbReference>
<keyword evidence="4" id="KW-0411">Iron-sulfur</keyword>
<dbReference type="PANTHER" id="PTHR32329">
    <property type="entry name" value="BIFUNCTIONAL PROTEIN [INCLUDES 2-HYDROXYACYL-COA DEHYDRATASE (N-TER) AND ITS ACTIVATOR DOMAIN (C_TERM)-RELATED"/>
    <property type="match status" value="1"/>
</dbReference>
<dbReference type="RefSeq" id="WP_005984622.1">
    <property type="nucleotide sequence ID" value="NZ_AOSV01000007.1"/>
</dbReference>
<dbReference type="CDD" id="cd24034">
    <property type="entry name" value="ASKHA_NBD_O66634-like_rpt1"/>
    <property type="match status" value="1"/>
</dbReference>
<evidence type="ECO:0000313" key="8">
    <source>
        <dbReference type="Proteomes" id="UP000011922"/>
    </source>
</evidence>
<dbReference type="InterPro" id="IPR043129">
    <property type="entry name" value="ATPase_NBD"/>
</dbReference>
<evidence type="ECO:0000256" key="4">
    <source>
        <dbReference type="ARBA" id="ARBA00023014"/>
    </source>
</evidence>
<dbReference type="Proteomes" id="UP000011922">
    <property type="component" value="Unassembled WGS sequence"/>
</dbReference>
<comment type="caution">
    <text evidence="7">The sequence shown here is derived from an EMBL/GenBank/DDBJ whole genome shotgun (WGS) entry which is preliminary data.</text>
</comment>
<dbReference type="InterPro" id="IPR002731">
    <property type="entry name" value="ATPase_BadF"/>
</dbReference>
<dbReference type="CDD" id="cd24035">
    <property type="entry name" value="ASKHA_NBD_O66634-like_rpt2"/>
    <property type="match status" value="1"/>
</dbReference>
<dbReference type="PATRIC" id="fig|1262666.3.peg.1006"/>
<dbReference type="EMBL" id="AOSV01000007">
    <property type="protein sequence ID" value="EMG38169.1"/>
    <property type="molecule type" value="Genomic_DNA"/>
</dbReference>
<organism evidence="7 8">
    <name type="scientific">Desulfocurvibacter africanus PCS</name>
    <dbReference type="NCBI Taxonomy" id="1262666"/>
    <lineage>
        <taxon>Bacteria</taxon>
        <taxon>Pseudomonadati</taxon>
        <taxon>Thermodesulfobacteriota</taxon>
        <taxon>Desulfovibrionia</taxon>
        <taxon>Desulfovibrionales</taxon>
        <taxon>Desulfovibrionaceae</taxon>
        <taxon>Desulfocurvibacter</taxon>
    </lineage>
</organism>
<evidence type="ECO:0000313" key="7">
    <source>
        <dbReference type="EMBL" id="EMG38169.1"/>
    </source>
</evidence>
<dbReference type="Gene3D" id="3.40.50.11900">
    <property type="match status" value="1"/>
</dbReference>
<gene>
    <name evidence="7" type="ORF">PCS_00994</name>
</gene>
<protein>
    <submittedName>
        <fullName evidence="7">Activator of 2-hydroxyglutaryl-CoA dehydratase (HSP70-class ATPase domain)</fullName>
    </submittedName>
</protein>
<evidence type="ECO:0000256" key="2">
    <source>
        <dbReference type="ARBA" id="ARBA00022723"/>
    </source>
</evidence>
<feature type="domain" description="ATPase BadF/BadG/BcrA/BcrD type" evidence="5">
    <location>
        <begin position="314"/>
        <end position="569"/>
    </location>
</feature>
<evidence type="ECO:0000256" key="3">
    <source>
        <dbReference type="ARBA" id="ARBA00023004"/>
    </source>
</evidence>
<proteinExistence type="predicted"/>
<accession>M5PVS3</accession>
<dbReference type="InterPro" id="IPR008275">
    <property type="entry name" value="CoA_E_activase_dom"/>
</dbReference>
<dbReference type="OrthoDB" id="9177882at2"/>
<dbReference type="NCBIfam" id="TIGR00241">
    <property type="entry name" value="CoA_E_activ"/>
    <property type="match status" value="1"/>
</dbReference>
<keyword evidence="2" id="KW-0479">Metal-binding</keyword>
<evidence type="ECO:0000256" key="1">
    <source>
        <dbReference type="ARBA" id="ARBA00001966"/>
    </source>
</evidence>
<keyword evidence="3" id="KW-0408">Iron</keyword>